<dbReference type="PANTHER" id="PTHR38482:SF1">
    <property type="entry name" value="DMT FAMILY PROTEIN"/>
    <property type="match status" value="1"/>
</dbReference>
<feature type="transmembrane region" description="Helical" evidence="1">
    <location>
        <begin position="90"/>
        <end position="107"/>
    </location>
</feature>
<evidence type="ECO:0000313" key="2">
    <source>
        <dbReference type="EMBL" id="NNV55660.1"/>
    </source>
</evidence>
<evidence type="ECO:0000313" key="3">
    <source>
        <dbReference type="Proteomes" id="UP000598971"/>
    </source>
</evidence>
<evidence type="ECO:0000256" key="1">
    <source>
        <dbReference type="SAM" id="Phobius"/>
    </source>
</evidence>
<keyword evidence="3" id="KW-1185">Reference proteome</keyword>
<protein>
    <recommendedName>
        <fullName evidence="4">DMT family protein</fullName>
    </recommendedName>
</protein>
<proteinExistence type="predicted"/>
<keyword evidence="1" id="KW-0472">Membrane</keyword>
<name>A0A8J8FDB8_9BACT</name>
<keyword evidence="1" id="KW-0812">Transmembrane</keyword>
<dbReference type="PIRSF" id="PIRSF021239">
    <property type="entry name" value="UCP021239"/>
    <property type="match status" value="1"/>
</dbReference>
<dbReference type="Proteomes" id="UP000598971">
    <property type="component" value="Unassembled WGS sequence"/>
</dbReference>
<dbReference type="InterPro" id="IPR007437">
    <property type="entry name" value="DUF486"/>
</dbReference>
<gene>
    <name evidence="2" type="ORF">GD597_09330</name>
</gene>
<accession>A0A8J8FDB8</accession>
<feature type="transmembrane region" description="Helical" evidence="1">
    <location>
        <begin position="66"/>
        <end position="84"/>
    </location>
</feature>
<organism evidence="2 3">
    <name type="scientific">Limnovirga soli</name>
    <dbReference type="NCBI Taxonomy" id="2656915"/>
    <lineage>
        <taxon>Bacteria</taxon>
        <taxon>Pseudomonadati</taxon>
        <taxon>Bacteroidota</taxon>
        <taxon>Chitinophagia</taxon>
        <taxon>Chitinophagales</taxon>
        <taxon>Chitinophagaceae</taxon>
        <taxon>Limnovirga</taxon>
    </lineage>
</organism>
<reference evidence="2" key="1">
    <citation type="submission" date="2019-10" db="EMBL/GenBank/DDBJ databases">
        <title>Draft genome sequence of Panacibacter sp. KCS-6.</title>
        <authorList>
            <person name="Yim K.J."/>
        </authorList>
    </citation>
    <scope>NUCLEOTIDE SEQUENCE</scope>
    <source>
        <strain evidence="2">KCS-6</strain>
    </source>
</reference>
<keyword evidence="1" id="KW-1133">Transmembrane helix</keyword>
<dbReference type="PANTHER" id="PTHR38482">
    <property type="entry name" value="DMT FAMILY PROTEIN"/>
    <property type="match status" value="1"/>
</dbReference>
<sequence length="109" mass="12588">MKTIALLIVSNVFMTFAWYGQLKDTTVPIWKAILISWGIAFFEYCLMVPANRLGYTSGMNGFQLKIVQEVITLVIFSVFAVWYLKEPFQLKYLISFGFIMGAVYFAFKK</sequence>
<dbReference type="EMBL" id="WHPF01000006">
    <property type="protein sequence ID" value="NNV55660.1"/>
    <property type="molecule type" value="Genomic_DNA"/>
</dbReference>
<dbReference type="AlphaFoldDB" id="A0A8J8FDB8"/>
<comment type="caution">
    <text evidence="2">The sequence shown here is derived from an EMBL/GenBank/DDBJ whole genome shotgun (WGS) entry which is preliminary data.</text>
</comment>
<dbReference type="Pfam" id="PF04342">
    <property type="entry name" value="DMT_6"/>
    <property type="match status" value="1"/>
</dbReference>
<dbReference type="RefSeq" id="WP_171607593.1">
    <property type="nucleotide sequence ID" value="NZ_WHPF01000006.1"/>
</dbReference>
<feature type="transmembrane region" description="Helical" evidence="1">
    <location>
        <begin position="27"/>
        <end position="46"/>
    </location>
</feature>
<evidence type="ECO:0008006" key="4">
    <source>
        <dbReference type="Google" id="ProtNLM"/>
    </source>
</evidence>